<protein>
    <submittedName>
        <fullName evidence="1">Uncharacterized protein</fullName>
    </submittedName>
</protein>
<dbReference type="EMBL" id="CP049945">
    <property type="protein sequence ID" value="QRF01335.1"/>
    <property type="molecule type" value="Genomic_DNA"/>
</dbReference>
<reference evidence="1 2" key="1">
    <citation type="submission" date="2020-03" db="EMBL/GenBank/DDBJ databases">
        <title>Genome mining and metabolic profiling illuminate the polycyclic tetramate macrolactams from Streptomyces koyangensis SCSIO 5802.</title>
        <authorList>
            <person name="Ding W."/>
        </authorList>
    </citation>
    <scope>NUCLEOTIDE SEQUENCE [LARGE SCALE GENOMIC DNA]</scope>
    <source>
        <strain evidence="1 2">SCSIO 5802</strain>
    </source>
</reference>
<keyword evidence="2" id="KW-1185">Reference proteome</keyword>
<evidence type="ECO:0000313" key="1">
    <source>
        <dbReference type="EMBL" id="QRF01335.1"/>
    </source>
</evidence>
<gene>
    <name evidence="1" type="ORF">G9U55_03430</name>
</gene>
<proteinExistence type="predicted"/>
<organism evidence="1 2">
    <name type="scientific">Streptomyces koyangensis</name>
    <dbReference type="NCBI Taxonomy" id="188770"/>
    <lineage>
        <taxon>Bacteria</taxon>
        <taxon>Bacillati</taxon>
        <taxon>Actinomycetota</taxon>
        <taxon>Actinomycetes</taxon>
        <taxon>Kitasatosporales</taxon>
        <taxon>Streptomycetaceae</taxon>
        <taxon>Streptomyces</taxon>
        <taxon>Streptomyces aurantiacus group</taxon>
    </lineage>
</organism>
<name>A0ABX7EC83_9ACTN</name>
<evidence type="ECO:0000313" key="2">
    <source>
        <dbReference type="Proteomes" id="UP000596311"/>
    </source>
</evidence>
<sequence length="129" mass="14292">MSKQERDALTKSEEAFMVNSYEIDILAGVWGDLDEADQSRPVNELAGVLLALIDRGWIEVRRLAPWTSPSGENGVQSGELVPRDQLPAILEDAANWEYPEDGNWIGALTLVETEAGKKITRLPPEEMAE</sequence>
<dbReference type="RefSeq" id="WP_203213877.1">
    <property type="nucleotide sequence ID" value="NZ_CP049945.1"/>
</dbReference>
<accession>A0ABX7EC83</accession>
<dbReference type="Proteomes" id="UP000596311">
    <property type="component" value="Chromosome"/>
</dbReference>